<dbReference type="InterPro" id="IPR001584">
    <property type="entry name" value="Integrase_cat-core"/>
</dbReference>
<dbReference type="GO" id="GO:0016755">
    <property type="term" value="F:aminoacyltransferase activity"/>
    <property type="evidence" value="ECO:0007669"/>
    <property type="project" value="InterPro"/>
</dbReference>
<reference evidence="3 4" key="1">
    <citation type="submission" date="2012-10" db="EMBL/GenBank/DDBJ databases">
        <title>Genome assembly of Amycolatopsis azurea DSM 43854.</title>
        <authorList>
            <person name="Khatri I."/>
            <person name="Kaur I."/>
            <person name="Subramanian S."/>
            <person name="Mayilraj S."/>
        </authorList>
    </citation>
    <scope>NUCLEOTIDE SEQUENCE [LARGE SCALE GENOMIC DNA]</scope>
    <source>
        <strain evidence="3 4">DSM 43854</strain>
    </source>
</reference>
<dbReference type="PATRIC" id="fig|1238180.3.peg.6564"/>
<name>M2PVV1_9PSEU</name>
<dbReference type="InterPro" id="IPR012337">
    <property type="entry name" value="RNaseH-like_sf"/>
</dbReference>
<dbReference type="Proteomes" id="UP000014137">
    <property type="component" value="Unassembled WGS sequence"/>
</dbReference>
<dbReference type="InterPro" id="IPR050900">
    <property type="entry name" value="Transposase_IS3/IS150/IS904"/>
</dbReference>
<dbReference type="AlphaFoldDB" id="M2PVV1"/>
<dbReference type="Pfam" id="PF13276">
    <property type="entry name" value="HTH_21"/>
    <property type="match status" value="1"/>
</dbReference>
<evidence type="ECO:0000259" key="2">
    <source>
        <dbReference type="PROSITE" id="PS50994"/>
    </source>
</evidence>
<evidence type="ECO:0000313" key="4">
    <source>
        <dbReference type="Proteomes" id="UP000014137"/>
    </source>
</evidence>
<gene>
    <name evidence="3" type="ORF">C791_6811</name>
</gene>
<feature type="domain" description="Integrase catalytic" evidence="2">
    <location>
        <begin position="168"/>
        <end position="331"/>
    </location>
</feature>
<evidence type="ECO:0000256" key="1">
    <source>
        <dbReference type="ARBA" id="ARBA00002286"/>
    </source>
</evidence>
<dbReference type="GO" id="GO:0015074">
    <property type="term" value="P:DNA integration"/>
    <property type="evidence" value="ECO:0007669"/>
    <property type="project" value="InterPro"/>
</dbReference>
<dbReference type="PANTHER" id="PTHR46889">
    <property type="entry name" value="TRANSPOSASE INSF FOR INSERTION SEQUENCE IS3B-RELATED"/>
    <property type="match status" value="1"/>
</dbReference>
<dbReference type="Pfam" id="PF13333">
    <property type="entry name" value="rve_2"/>
    <property type="match status" value="1"/>
</dbReference>
<dbReference type="InterPro" id="IPR025948">
    <property type="entry name" value="HTH-like_dom"/>
</dbReference>
<dbReference type="OrthoDB" id="3254719at2"/>
<organism evidence="3 4">
    <name type="scientific">Amycolatopsis azurea DSM 43854</name>
    <dbReference type="NCBI Taxonomy" id="1238180"/>
    <lineage>
        <taxon>Bacteria</taxon>
        <taxon>Bacillati</taxon>
        <taxon>Actinomycetota</taxon>
        <taxon>Actinomycetes</taxon>
        <taxon>Pseudonocardiales</taxon>
        <taxon>Pseudonocardiaceae</taxon>
        <taxon>Amycolatopsis</taxon>
    </lineage>
</organism>
<dbReference type="PANTHER" id="PTHR46889:SF4">
    <property type="entry name" value="TRANSPOSASE INSO FOR INSERTION SEQUENCE ELEMENT IS911B-RELATED"/>
    <property type="match status" value="1"/>
</dbReference>
<accession>M2PVV1</accession>
<dbReference type="Pfam" id="PF00665">
    <property type="entry name" value="rve"/>
    <property type="match status" value="1"/>
</dbReference>
<dbReference type="GO" id="GO:0003676">
    <property type="term" value="F:nucleic acid binding"/>
    <property type="evidence" value="ECO:0007669"/>
    <property type="project" value="InterPro"/>
</dbReference>
<evidence type="ECO:0000313" key="3">
    <source>
        <dbReference type="EMBL" id="EMD23725.1"/>
    </source>
</evidence>
<dbReference type="EMBL" id="ANMG01000067">
    <property type="protein sequence ID" value="EMD23725.1"/>
    <property type="molecule type" value="Genomic_DNA"/>
</dbReference>
<protein>
    <submittedName>
        <fullName evidence="3">Mobile element protein</fullName>
    </submittedName>
</protein>
<dbReference type="Gene3D" id="3.30.420.10">
    <property type="entry name" value="Ribonuclease H-like superfamily/Ribonuclease H"/>
    <property type="match status" value="1"/>
</dbReference>
<sequence length="336" mass="38625">MHEQCCAASRALLRGGDPDPRRHVLVWSRFAGNPRYRRLREHITDAYRIVPEVRSMIRSMVTDVPATSLLEVSHSGFYEWRSRPTSPAALRREWLTGVITEIHARSRGTYGAPRVHAELRLGMGIMVSRKTVAKLMRTAGLAGIPRWQTRKNPKIEVRSEDLVNRNFLRTQPNLLWVCDITEHPTREGKLYCCAVLDAFSRKIVGWSIDNSQNTTLVVNALEMAISNRNPNPGTVFHSDHGVQFTSWTFTNRVKAAGLMPSLGTVGDGYDNAMMESFWSKMQTELLDRRKWKTRTELANEIFQYLGIFHNRQRRHSKLGYLTPVEYERLHELQQPA</sequence>
<dbReference type="SUPFAM" id="SSF53098">
    <property type="entry name" value="Ribonuclease H-like"/>
    <property type="match status" value="1"/>
</dbReference>
<dbReference type="InterPro" id="IPR036397">
    <property type="entry name" value="RNaseH_sf"/>
</dbReference>
<dbReference type="InterPro" id="IPR038622">
    <property type="entry name" value="CDPS_sf"/>
</dbReference>
<dbReference type="Gene3D" id="3.40.50.11710">
    <property type="entry name" value="Cyclodipeptide synthase"/>
    <property type="match status" value="1"/>
</dbReference>
<comment type="function">
    <text evidence="1">Involved in the transposition of the insertion sequence.</text>
</comment>
<comment type="caution">
    <text evidence="3">The sequence shown here is derived from an EMBL/GenBank/DDBJ whole genome shotgun (WGS) entry which is preliminary data.</text>
</comment>
<dbReference type="NCBIfam" id="NF033516">
    <property type="entry name" value="transpos_IS3"/>
    <property type="match status" value="1"/>
</dbReference>
<dbReference type="InterPro" id="IPR048020">
    <property type="entry name" value="Transpos_IS3"/>
</dbReference>
<proteinExistence type="predicted"/>
<dbReference type="PROSITE" id="PS50994">
    <property type="entry name" value="INTEGRASE"/>
    <property type="match status" value="1"/>
</dbReference>